<accession>A0A0V8QEC6</accession>
<dbReference type="RefSeq" id="WP_058353009.1">
    <property type="nucleotide sequence ID" value="NZ_CABMMD010000162.1"/>
</dbReference>
<name>A0A0V8QEC6_9FIRM</name>
<dbReference type="InterPro" id="IPR043519">
    <property type="entry name" value="NT_sf"/>
</dbReference>
<dbReference type="Pfam" id="PF18765">
    <property type="entry name" value="Polbeta"/>
    <property type="match status" value="1"/>
</dbReference>
<protein>
    <recommendedName>
        <fullName evidence="1">Polymerase beta nucleotidyltransferase domain-containing protein</fullName>
    </recommendedName>
</protein>
<organism evidence="2 3">
    <name type="scientific">Acetivibrio ethanolgignens</name>
    <dbReference type="NCBI Taxonomy" id="290052"/>
    <lineage>
        <taxon>Bacteria</taxon>
        <taxon>Bacillati</taxon>
        <taxon>Bacillota</taxon>
        <taxon>Clostridia</taxon>
        <taxon>Eubacteriales</taxon>
        <taxon>Oscillospiraceae</taxon>
        <taxon>Acetivibrio</taxon>
    </lineage>
</organism>
<dbReference type="InterPro" id="IPR041633">
    <property type="entry name" value="Polbeta"/>
</dbReference>
<dbReference type="Proteomes" id="UP000054874">
    <property type="component" value="Unassembled WGS sequence"/>
</dbReference>
<gene>
    <name evidence="2" type="ORF">ASU35_11795</name>
</gene>
<evidence type="ECO:0000313" key="3">
    <source>
        <dbReference type="Proteomes" id="UP000054874"/>
    </source>
</evidence>
<dbReference type="EMBL" id="LNAM01000162">
    <property type="protein sequence ID" value="KSV58739.1"/>
    <property type="molecule type" value="Genomic_DNA"/>
</dbReference>
<proteinExistence type="predicted"/>
<evidence type="ECO:0000259" key="1">
    <source>
        <dbReference type="Pfam" id="PF18765"/>
    </source>
</evidence>
<comment type="caution">
    <text evidence="2">The sequence shown here is derived from an EMBL/GenBank/DDBJ whole genome shotgun (WGS) entry which is preliminary data.</text>
</comment>
<dbReference type="SUPFAM" id="SSF81301">
    <property type="entry name" value="Nucleotidyltransferase"/>
    <property type="match status" value="1"/>
</dbReference>
<keyword evidence="3" id="KW-1185">Reference proteome</keyword>
<feature type="domain" description="Polymerase beta nucleotidyltransferase" evidence="1">
    <location>
        <begin position="31"/>
        <end position="107"/>
    </location>
</feature>
<reference evidence="2 3" key="1">
    <citation type="submission" date="2015-11" db="EMBL/GenBank/DDBJ databases">
        <title>Butyribacter intestini gen. nov., sp. nov., a butyric acid-producing bacterium of the family Lachnospiraceae isolated from the human faeces.</title>
        <authorList>
            <person name="Zou Y."/>
            <person name="Xue W."/>
            <person name="Luo G."/>
            <person name="Lv M."/>
        </authorList>
    </citation>
    <scope>NUCLEOTIDE SEQUENCE [LARGE SCALE GENOMIC DNA]</scope>
    <source>
        <strain evidence="2 3">ACET-33324</strain>
    </source>
</reference>
<sequence length="109" mass="12447">MQNINLLPFSDDVVKKLDNLVSVIRSSVTDCCKIVLFGSYARAEYKASSDFDILVLTETVVPREIRGELYSFFEENNSDLVFYTTEAFNDSQALLVRRIKKEGVLLWKG</sequence>
<dbReference type="STRING" id="290052.ASU35_11795"/>
<dbReference type="Gene3D" id="3.30.460.10">
    <property type="entry name" value="Beta Polymerase, domain 2"/>
    <property type="match status" value="1"/>
</dbReference>
<dbReference type="InterPro" id="IPR052548">
    <property type="entry name" value="Type_VII_TA_antitoxin"/>
</dbReference>
<dbReference type="PANTHER" id="PTHR33933:SF1">
    <property type="entry name" value="PROTEIN ADENYLYLTRANSFERASE MNTA-RELATED"/>
    <property type="match status" value="1"/>
</dbReference>
<dbReference type="AlphaFoldDB" id="A0A0V8QEC6"/>
<dbReference type="PANTHER" id="PTHR33933">
    <property type="entry name" value="NUCLEOTIDYLTRANSFERASE"/>
    <property type="match status" value="1"/>
</dbReference>
<evidence type="ECO:0000313" key="2">
    <source>
        <dbReference type="EMBL" id="KSV58739.1"/>
    </source>
</evidence>
<dbReference type="CDD" id="cd05403">
    <property type="entry name" value="NT_KNTase_like"/>
    <property type="match status" value="1"/>
</dbReference>
<dbReference type="OrthoDB" id="9809668at2"/>